<organism evidence="1 2">
    <name type="scientific">Trifolium medium</name>
    <dbReference type="NCBI Taxonomy" id="97028"/>
    <lineage>
        <taxon>Eukaryota</taxon>
        <taxon>Viridiplantae</taxon>
        <taxon>Streptophyta</taxon>
        <taxon>Embryophyta</taxon>
        <taxon>Tracheophyta</taxon>
        <taxon>Spermatophyta</taxon>
        <taxon>Magnoliopsida</taxon>
        <taxon>eudicotyledons</taxon>
        <taxon>Gunneridae</taxon>
        <taxon>Pentapetalae</taxon>
        <taxon>rosids</taxon>
        <taxon>fabids</taxon>
        <taxon>Fabales</taxon>
        <taxon>Fabaceae</taxon>
        <taxon>Papilionoideae</taxon>
        <taxon>50 kb inversion clade</taxon>
        <taxon>NPAAA clade</taxon>
        <taxon>Hologalegina</taxon>
        <taxon>IRL clade</taxon>
        <taxon>Trifolieae</taxon>
        <taxon>Trifolium</taxon>
    </lineage>
</organism>
<keyword evidence="2" id="KW-1185">Reference proteome</keyword>
<name>A0A392TT66_9FABA</name>
<evidence type="ECO:0000313" key="1">
    <source>
        <dbReference type="EMBL" id="MCI64118.1"/>
    </source>
</evidence>
<proteinExistence type="predicted"/>
<feature type="non-terminal residue" evidence="1">
    <location>
        <position position="1"/>
    </location>
</feature>
<dbReference type="AlphaFoldDB" id="A0A392TT66"/>
<accession>A0A392TT66</accession>
<reference evidence="1 2" key="1">
    <citation type="journal article" date="2018" name="Front. Plant Sci.">
        <title>Red Clover (Trifolium pratense) and Zigzag Clover (T. medium) - A Picture of Genomic Similarities and Differences.</title>
        <authorList>
            <person name="Dluhosova J."/>
            <person name="Istvanek J."/>
            <person name="Nedelnik J."/>
            <person name="Repkova J."/>
        </authorList>
    </citation>
    <scope>NUCLEOTIDE SEQUENCE [LARGE SCALE GENOMIC DNA]</scope>
    <source>
        <strain evidence="2">cv. 10/8</strain>
        <tissue evidence="1">Leaf</tissue>
    </source>
</reference>
<comment type="caution">
    <text evidence="1">The sequence shown here is derived from an EMBL/GenBank/DDBJ whole genome shotgun (WGS) entry which is preliminary data.</text>
</comment>
<dbReference type="EMBL" id="LXQA010649513">
    <property type="protein sequence ID" value="MCI64118.1"/>
    <property type="molecule type" value="Genomic_DNA"/>
</dbReference>
<dbReference type="Proteomes" id="UP000265520">
    <property type="component" value="Unassembled WGS sequence"/>
</dbReference>
<evidence type="ECO:0000313" key="2">
    <source>
        <dbReference type="Proteomes" id="UP000265520"/>
    </source>
</evidence>
<sequence length="53" mass="5755">VFKCGARCLPFVCDTHVDPVGTRFFLGRIDLESIERLSVNTGNSSGSVQVGLR</sequence>
<protein>
    <submittedName>
        <fullName evidence="1">Uncharacterized protein</fullName>
    </submittedName>
</protein>